<proteinExistence type="predicted"/>
<dbReference type="Gene3D" id="3.40.710.10">
    <property type="entry name" value="DD-peptidase/beta-lactamase superfamily"/>
    <property type="match status" value="1"/>
</dbReference>
<protein>
    <recommendedName>
        <fullName evidence="1">Beta-lactamase-related domain-containing protein</fullName>
    </recommendedName>
</protein>
<dbReference type="AlphaFoldDB" id="A0A814PXH8"/>
<organism evidence="2 3">
    <name type="scientific">Adineta ricciae</name>
    <name type="common">Rotifer</name>
    <dbReference type="NCBI Taxonomy" id="249248"/>
    <lineage>
        <taxon>Eukaryota</taxon>
        <taxon>Metazoa</taxon>
        <taxon>Spiralia</taxon>
        <taxon>Gnathifera</taxon>
        <taxon>Rotifera</taxon>
        <taxon>Eurotatoria</taxon>
        <taxon>Bdelloidea</taxon>
        <taxon>Adinetida</taxon>
        <taxon>Adinetidae</taxon>
        <taxon>Adineta</taxon>
    </lineage>
</organism>
<sequence length="574" mass="65247">MLRFLFIVALIQASSIEFQCPPTTRSIEYLLSKAYIPGASIVVLNRDEILYEKGFGYHSPSISESEERHPMSASSSIFVLASISKTFIAVAAMQMVELNLLNLDEDINKYLLPRISITHPFYPDDIITTRHLLTHTAGIGVNFEEELKFYLPGDDFTKTNLGDVLENYLSYNASWLPVRPGNHTTSYSNVGASLAAYIVERLANTSFEEYVQEKILRVLDIDRENGGYRLSNFQNKQQDLVGHYIYNASWLQTYQAMVPQLNVTRVNNDSNWLYVPFYSLSRYPAGYLRLSAHSLSLFFQSFMNKFPKLLNNVSSFEEIIRAEPQTSYMNMSSTKYGLLWYWKSIGGRYLIGHEGSVPGISTIMMSNEKRNLGIILLTNGDTVREDSQSDQVQTTIIDITNGLFDCFEKLPNTVGEELIKYYIAQSEAAMIFRAEAVMVFAHATALIFNGTAYTMNTIDQINVDNSDCHCVVICTFISSSGAYRCEILNREFMFSDQLATVISGLYGHDIAEHAHFYVDHKRVNRHSLLDEHQGKDVHVYYADHIHDPNRIGSFSVPVLEHHQVPRHHESGIIQ</sequence>
<accession>A0A814PXH8</accession>
<dbReference type="SUPFAM" id="SSF56601">
    <property type="entry name" value="beta-lactamase/transpeptidase-like"/>
    <property type="match status" value="1"/>
</dbReference>
<keyword evidence="3" id="KW-1185">Reference proteome</keyword>
<dbReference type="EMBL" id="CAJNOR010001274">
    <property type="protein sequence ID" value="CAF1111841.1"/>
    <property type="molecule type" value="Genomic_DNA"/>
</dbReference>
<gene>
    <name evidence="2" type="ORF">XAT740_LOCUS18902</name>
</gene>
<reference evidence="2" key="1">
    <citation type="submission" date="2021-02" db="EMBL/GenBank/DDBJ databases">
        <authorList>
            <person name="Nowell W R."/>
        </authorList>
    </citation>
    <scope>NUCLEOTIDE SEQUENCE</scope>
</reference>
<dbReference type="InterPro" id="IPR012338">
    <property type="entry name" value="Beta-lactam/transpept-like"/>
</dbReference>
<evidence type="ECO:0000259" key="1">
    <source>
        <dbReference type="Pfam" id="PF00144"/>
    </source>
</evidence>
<dbReference type="Pfam" id="PF00144">
    <property type="entry name" value="Beta-lactamase"/>
    <property type="match status" value="1"/>
</dbReference>
<evidence type="ECO:0000313" key="3">
    <source>
        <dbReference type="Proteomes" id="UP000663828"/>
    </source>
</evidence>
<dbReference type="Proteomes" id="UP000663828">
    <property type="component" value="Unassembled WGS sequence"/>
</dbReference>
<dbReference type="PANTHER" id="PTHR46825:SF9">
    <property type="entry name" value="BETA-LACTAMASE-RELATED DOMAIN-CONTAINING PROTEIN"/>
    <property type="match status" value="1"/>
</dbReference>
<feature type="domain" description="Beta-lactamase-related" evidence="1">
    <location>
        <begin position="33"/>
        <end position="387"/>
    </location>
</feature>
<comment type="caution">
    <text evidence="2">The sequence shown here is derived from an EMBL/GenBank/DDBJ whole genome shotgun (WGS) entry which is preliminary data.</text>
</comment>
<evidence type="ECO:0000313" key="2">
    <source>
        <dbReference type="EMBL" id="CAF1111841.1"/>
    </source>
</evidence>
<name>A0A814PXH8_ADIRI</name>
<dbReference type="InterPro" id="IPR050491">
    <property type="entry name" value="AmpC-like"/>
</dbReference>
<dbReference type="InterPro" id="IPR001466">
    <property type="entry name" value="Beta-lactam-related"/>
</dbReference>
<dbReference type="PANTHER" id="PTHR46825">
    <property type="entry name" value="D-ALANYL-D-ALANINE-CARBOXYPEPTIDASE/ENDOPEPTIDASE AMPH"/>
    <property type="match status" value="1"/>
</dbReference>